<comment type="caution">
    <text evidence="1">The sequence shown here is derived from an EMBL/GenBank/DDBJ whole genome shotgun (WGS) entry which is preliminary data.</text>
</comment>
<sequence>MGKVNIQALNALLGALQGIINVGMEYTGEIDRSALLQNFLGGVLSGFTRTDFRFVTMNINGTMGSPQFSNVKVDKSEHMTSPRNLIQNPPVTRMKRIIQAGILSSG</sequence>
<accession>A0A645HS07</accession>
<organism evidence="1">
    <name type="scientific">bioreactor metagenome</name>
    <dbReference type="NCBI Taxonomy" id="1076179"/>
    <lineage>
        <taxon>unclassified sequences</taxon>
        <taxon>metagenomes</taxon>
        <taxon>ecological metagenomes</taxon>
    </lineage>
</organism>
<dbReference type="AlphaFoldDB" id="A0A645HS07"/>
<reference evidence="1" key="1">
    <citation type="submission" date="2019-08" db="EMBL/GenBank/DDBJ databases">
        <authorList>
            <person name="Kucharzyk K."/>
            <person name="Murdoch R.W."/>
            <person name="Higgins S."/>
            <person name="Loffler F."/>
        </authorList>
    </citation>
    <scope>NUCLEOTIDE SEQUENCE</scope>
</reference>
<proteinExistence type="predicted"/>
<evidence type="ECO:0000313" key="1">
    <source>
        <dbReference type="EMBL" id="MPN41272.1"/>
    </source>
</evidence>
<dbReference type="EMBL" id="VSSQ01098211">
    <property type="protein sequence ID" value="MPN41272.1"/>
    <property type="molecule type" value="Genomic_DNA"/>
</dbReference>
<protein>
    <submittedName>
        <fullName evidence="1">Uncharacterized protein</fullName>
    </submittedName>
</protein>
<name>A0A645HS07_9ZZZZ</name>
<gene>
    <name evidence="1" type="ORF">SDC9_188814</name>
</gene>